<comment type="caution">
    <text evidence="1">The sequence shown here is derived from an EMBL/GenBank/DDBJ whole genome shotgun (WGS) entry which is preliminary data.</text>
</comment>
<protein>
    <submittedName>
        <fullName evidence="1">Uncharacterized protein</fullName>
    </submittedName>
</protein>
<keyword evidence="2" id="KW-1185">Reference proteome</keyword>
<evidence type="ECO:0000313" key="1">
    <source>
        <dbReference type="EMBL" id="KAG2590263.1"/>
    </source>
</evidence>
<accession>A0A8T0S0C7</accession>
<dbReference type="AlphaFoldDB" id="A0A8T0S0C7"/>
<sequence length="61" mass="7416">MSIFNYKYIWQNFNGADSFCRIHPRYKIIDADGNSDRLRSMMFIKQIFRSIWCLTSILIIY</sequence>
<evidence type="ECO:0000313" key="2">
    <source>
        <dbReference type="Proteomes" id="UP000823388"/>
    </source>
</evidence>
<name>A0A8T0S0C7_PANVG</name>
<reference evidence="1" key="1">
    <citation type="submission" date="2020-05" db="EMBL/GenBank/DDBJ databases">
        <title>WGS assembly of Panicum virgatum.</title>
        <authorList>
            <person name="Lovell J.T."/>
            <person name="Jenkins J."/>
            <person name="Shu S."/>
            <person name="Juenger T.E."/>
            <person name="Schmutz J."/>
        </authorList>
    </citation>
    <scope>NUCLEOTIDE SEQUENCE</scope>
    <source>
        <strain evidence="1">AP13</strain>
    </source>
</reference>
<dbReference type="Proteomes" id="UP000823388">
    <property type="component" value="Chromosome 5N"/>
</dbReference>
<organism evidence="1 2">
    <name type="scientific">Panicum virgatum</name>
    <name type="common">Blackwell switchgrass</name>
    <dbReference type="NCBI Taxonomy" id="38727"/>
    <lineage>
        <taxon>Eukaryota</taxon>
        <taxon>Viridiplantae</taxon>
        <taxon>Streptophyta</taxon>
        <taxon>Embryophyta</taxon>
        <taxon>Tracheophyta</taxon>
        <taxon>Spermatophyta</taxon>
        <taxon>Magnoliopsida</taxon>
        <taxon>Liliopsida</taxon>
        <taxon>Poales</taxon>
        <taxon>Poaceae</taxon>
        <taxon>PACMAD clade</taxon>
        <taxon>Panicoideae</taxon>
        <taxon>Panicodae</taxon>
        <taxon>Paniceae</taxon>
        <taxon>Panicinae</taxon>
        <taxon>Panicum</taxon>
        <taxon>Panicum sect. Hiantes</taxon>
    </lineage>
</organism>
<gene>
    <name evidence="1" type="ORF">PVAP13_5NG284068</name>
</gene>
<proteinExistence type="predicted"/>
<dbReference type="EMBL" id="CM029046">
    <property type="protein sequence ID" value="KAG2590263.1"/>
    <property type="molecule type" value="Genomic_DNA"/>
</dbReference>